<gene>
    <name evidence="1" type="ORF">dnl_21550</name>
</gene>
<evidence type="ECO:0000313" key="1">
    <source>
        <dbReference type="EMBL" id="QTA79873.1"/>
    </source>
</evidence>
<accession>A0A975GG46</accession>
<dbReference type="SUPFAM" id="SSF50630">
    <property type="entry name" value="Acid proteases"/>
    <property type="match status" value="1"/>
</dbReference>
<proteinExistence type="predicted"/>
<reference evidence="1" key="1">
    <citation type="journal article" date="2021" name="Microb. Physiol.">
        <title>Proteogenomic Insights into the Physiology of Marine, Sulfate-Reducing, Filamentous Desulfonema limicola and Desulfonema magnum.</title>
        <authorList>
            <person name="Schnaars V."/>
            <person name="Wohlbrand L."/>
            <person name="Scheve S."/>
            <person name="Hinrichs C."/>
            <person name="Reinhardt R."/>
            <person name="Rabus R."/>
        </authorList>
    </citation>
    <scope>NUCLEOTIDE SEQUENCE</scope>
    <source>
        <strain evidence="1">5ac10</strain>
    </source>
</reference>
<keyword evidence="2" id="KW-1185">Reference proteome</keyword>
<organism evidence="1 2">
    <name type="scientific">Desulfonema limicola</name>
    <dbReference type="NCBI Taxonomy" id="45656"/>
    <lineage>
        <taxon>Bacteria</taxon>
        <taxon>Pseudomonadati</taxon>
        <taxon>Thermodesulfobacteriota</taxon>
        <taxon>Desulfobacteria</taxon>
        <taxon>Desulfobacterales</taxon>
        <taxon>Desulfococcaceae</taxon>
        <taxon>Desulfonema</taxon>
    </lineage>
</organism>
<dbReference type="Pfam" id="PF13650">
    <property type="entry name" value="Asp_protease_2"/>
    <property type="match status" value="1"/>
</dbReference>
<dbReference type="KEGG" id="dli:dnl_21550"/>
<keyword evidence="1" id="KW-0645">Protease</keyword>
<keyword evidence="1" id="KW-0378">Hydrolase</keyword>
<dbReference type="AlphaFoldDB" id="A0A975GG46"/>
<name>A0A975GG46_9BACT</name>
<dbReference type="InterPro" id="IPR021109">
    <property type="entry name" value="Peptidase_aspartic_dom_sf"/>
</dbReference>
<dbReference type="Gene3D" id="2.40.70.10">
    <property type="entry name" value="Acid Proteases"/>
    <property type="match status" value="1"/>
</dbReference>
<dbReference type="RefSeq" id="WP_207691577.1">
    <property type="nucleotide sequence ID" value="NZ_CP061799.1"/>
</dbReference>
<sequence>MRSKTQRFPFSETQARGSLPYLPLKLNYQNNSADLIGILDTGASVSVLPYKVGKELGAVWENQTVKLSLTGNLAQFEARAVIVSAEIGQFSPVDLAFAWTRNENVPVILGQVNFFLEFDVCFFASEMFFEISQNKPK</sequence>
<dbReference type="Proteomes" id="UP000663720">
    <property type="component" value="Chromosome"/>
</dbReference>
<evidence type="ECO:0000313" key="2">
    <source>
        <dbReference type="Proteomes" id="UP000663720"/>
    </source>
</evidence>
<dbReference type="GO" id="GO:0004190">
    <property type="term" value="F:aspartic-type endopeptidase activity"/>
    <property type="evidence" value="ECO:0007669"/>
    <property type="project" value="InterPro"/>
</dbReference>
<dbReference type="GO" id="GO:0006508">
    <property type="term" value="P:proteolysis"/>
    <property type="evidence" value="ECO:0007669"/>
    <property type="project" value="UniProtKB-KW"/>
</dbReference>
<dbReference type="InterPro" id="IPR001969">
    <property type="entry name" value="Aspartic_peptidase_AS"/>
</dbReference>
<dbReference type="EMBL" id="CP061799">
    <property type="protein sequence ID" value="QTA79873.1"/>
    <property type="molecule type" value="Genomic_DNA"/>
</dbReference>
<dbReference type="PROSITE" id="PS00141">
    <property type="entry name" value="ASP_PROTEASE"/>
    <property type="match status" value="1"/>
</dbReference>
<protein>
    <submittedName>
        <fullName evidence="1">Aspartyl protease domain-containing protein</fullName>
    </submittedName>
</protein>